<keyword evidence="2" id="KW-1133">Transmembrane helix</keyword>
<proteinExistence type="predicted"/>
<evidence type="ECO:0000313" key="4">
    <source>
        <dbReference type="Proteomes" id="UP001237780"/>
    </source>
</evidence>
<evidence type="ECO:0000256" key="2">
    <source>
        <dbReference type="SAM" id="Phobius"/>
    </source>
</evidence>
<name>A0ABU0SCN0_9HYPH</name>
<feature type="region of interest" description="Disordered" evidence="1">
    <location>
        <begin position="155"/>
        <end position="178"/>
    </location>
</feature>
<gene>
    <name evidence="3" type="ORF">QFZ34_003700</name>
</gene>
<dbReference type="InterPro" id="IPR035220">
    <property type="entry name" value="DUF5330"/>
</dbReference>
<keyword evidence="4" id="KW-1185">Reference proteome</keyword>
<organism evidence="3 4">
    <name type="scientific">Phyllobacterium ifriqiyense</name>
    <dbReference type="NCBI Taxonomy" id="314238"/>
    <lineage>
        <taxon>Bacteria</taxon>
        <taxon>Pseudomonadati</taxon>
        <taxon>Pseudomonadota</taxon>
        <taxon>Alphaproteobacteria</taxon>
        <taxon>Hyphomicrobiales</taxon>
        <taxon>Phyllobacteriaceae</taxon>
        <taxon>Phyllobacterium</taxon>
    </lineage>
</organism>
<comment type="caution">
    <text evidence="3">The sequence shown here is derived from an EMBL/GenBank/DDBJ whole genome shotgun (WGS) entry which is preliminary data.</text>
</comment>
<feature type="transmembrane region" description="Helical" evidence="2">
    <location>
        <begin position="24"/>
        <end position="46"/>
    </location>
</feature>
<keyword evidence="2" id="KW-0812">Transmembrane</keyword>
<feature type="compositionally biased region" description="Basic and acidic residues" evidence="1">
    <location>
        <begin position="157"/>
        <end position="170"/>
    </location>
</feature>
<evidence type="ECO:0000313" key="3">
    <source>
        <dbReference type="EMBL" id="MDQ0998518.1"/>
    </source>
</evidence>
<evidence type="ECO:0008006" key="5">
    <source>
        <dbReference type="Google" id="ProtNLM"/>
    </source>
</evidence>
<sequence length="178" mass="19136">MLLSLCHSLRVGRLGTVGFAPKGWAMFFLIRFAIKFCFWMTVVSLFMPSLSNEKGGPSPLEALLAAQDTISDLSDFCTRKPQACETGKAAIANAGVRAGEAAKVGYEYLDAQLGKKSDDPDSVVARAHGDAPDTSDAEAIKAKLREMALREIINAATREREETSKIDAKAHTGSVSKN</sequence>
<dbReference type="EMBL" id="JAUSZT010000003">
    <property type="protein sequence ID" value="MDQ0998518.1"/>
    <property type="molecule type" value="Genomic_DNA"/>
</dbReference>
<dbReference type="Pfam" id="PF17264">
    <property type="entry name" value="DUF5330"/>
    <property type="match status" value="1"/>
</dbReference>
<reference evidence="3 4" key="1">
    <citation type="submission" date="2023-07" db="EMBL/GenBank/DDBJ databases">
        <title>Comparative genomics of wheat-associated soil bacteria to identify genetic determinants of phenazine resistance.</title>
        <authorList>
            <person name="Mouncey N."/>
        </authorList>
    </citation>
    <scope>NUCLEOTIDE SEQUENCE [LARGE SCALE GENOMIC DNA]</scope>
    <source>
        <strain evidence="3 4">W4I11</strain>
    </source>
</reference>
<dbReference type="Proteomes" id="UP001237780">
    <property type="component" value="Unassembled WGS sequence"/>
</dbReference>
<accession>A0ABU0SCN0</accession>
<evidence type="ECO:0000256" key="1">
    <source>
        <dbReference type="SAM" id="MobiDB-lite"/>
    </source>
</evidence>
<keyword evidence="2" id="KW-0472">Membrane</keyword>
<protein>
    <recommendedName>
        <fullName evidence="5">DUF5330 domain-containing protein</fullName>
    </recommendedName>
</protein>